<dbReference type="Proteomes" id="UP000706891">
    <property type="component" value="Unassembled WGS sequence"/>
</dbReference>
<accession>A0A939B8J2</accession>
<name>A0A939B8J2_9BACT</name>
<dbReference type="RefSeq" id="WP_205105627.1">
    <property type="nucleotide sequence ID" value="NZ_JACJJG010000086.1"/>
</dbReference>
<dbReference type="AlphaFoldDB" id="A0A939B8J2"/>
<reference evidence="1" key="1">
    <citation type="submission" date="2020-08" db="EMBL/GenBank/DDBJ databases">
        <authorList>
            <person name="Cejkova D."/>
            <person name="Kubasova T."/>
            <person name="Jahodarova E."/>
            <person name="Rychlik I."/>
        </authorList>
    </citation>
    <scope>NUCLEOTIDE SEQUENCE</scope>
    <source>
        <strain evidence="1">An824</strain>
    </source>
</reference>
<reference evidence="1" key="2">
    <citation type="journal article" date="2021" name="Sci. Rep.">
        <title>The distribution of antibiotic resistance genes in chicken gut microbiota commensals.</title>
        <authorList>
            <person name="Juricova H."/>
            <person name="Matiasovicova J."/>
            <person name="Kubasova T."/>
            <person name="Cejkova D."/>
            <person name="Rychlik I."/>
        </authorList>
    </citation>
    <scope>NUCLEOTIDE SEQUENCE</scope>
    <source>
        <strain evidence="1">An824</strain>
    </source>
</reference>
<evidence type="ECO:0000313" key="1">
    <source>
        <dbReference type="EMBL" id="MBM6674487.1"/>
    </source>
</evidence>
<protein>
    <submittedName>
        <fullName evidence="1">Uncharacterized protein</fullName>
    </submittedName>
</protein>
<evidence type="ECO:0000313" key="2">
    <source>
        <dbReference type="Proteomes" id="UP000706891"/>
    </source>
</evidence>
<organism evidence="1 2">
    <name type="scientific">Marseilla massiliensis</name>
    <dbReference type="NCBI Taxonomy" id="1841864"/>
    <lineage>
        <taxon>Bacteria</taxon>
        <taxon>Pseudomonadati</taxon>
        <taxon>Bacteroidota</taxon>
        <taxon>Bacteroidia</taxon>
        <taxon>Bacteroidales</taxon>
        <taxon>Prevotellaceae</taxon>
        <taxon>Marseilla</taxon>
    </lineage>
</organism>
<proteinExistence type="predicted"/>
<gene>
    <name evidence="1" type="ORF">H6A34_11455</name>
</gene>
<comment type="caution">
    <text evidence="1">The sequence shown here is derived from an EMBL/GenBank/DDBJ whole genome shotgun (WGS) entry which is preliminary data.</text>
</comment>
<sequence>MKSQFFIAPSMETVLTETTDIFNVGSPLISFDIADISAIAKDASNVVLLEGYANGSCRISDSIEDAIIKICNIT</sequence>
<keyword evidence="2" id="KW-1185">Reference proteome</keyword>
<dbReference type="EMBL" id="JACJJG010000086">
    <property type="protein sequence ID" value="MBM6674487.1"/>
    <property type="molecule type" value="Genomic_DNA"/>
</dbReference>